<dbReference type="SUPFAM" id="SSF54495">
    <property type="entry name" value="UBC-like"/>
    <property type="match status" value="1"/>
</dbReference>
<dbReference type="SMART" id="SM00212">
    <property type="entry name" value="UBCc"/>
    <property type="match status" value="1"/>
</dbReference>
<reference evidence="4" key="1">
    <citation type="journal article" date="2023" name="G3 (Bethesda)">
        <title>Whole genome assembly and annotation of the endangered Caribbean coral Acropora cervicornis.</title>
        <authorList>
            <person name="Selwyn J.D."/>
            <person name="Vollmer S.V."/>
        </authorList>
    </citation>
    <scope>NUCLEOTIDE SEQUENCE</scope>
    <source>
        <strain evidence="4">K2</strain>
    </source>
</reference>
<organism evidence="4 5">
    <name type="scientific">Acropora cervicornis</name>
    <name type="common">Staghorn coral</name>
    <dbReference type="NCBI Taxonomy" id="6130"/>
    <lineage>
        <taxon>Eukaryota</taxon>
        <taxon>Metazoa</taxon>
        <taxon>Cnidaria</taxon>
        <taxon>Anthozoa</taxon>
        <taxon>Hexacorallia</taxon>
        <taxon>Scleractinia</taxon>
        <taxon>Astrocoeniina</taxon>
        <taxon>Acroporidae</taxon>
        <taxon>Acropora</taxon>
    </lineage>
</organism>
<reference evidence="4" key="2">
    <citation type="journal article" date="2023" name="Science">
        <title>Genomic signatures of disease resistance in endangered staghorn corals.</title>
        <authorList>
            <person name="Vollmer S.V."/>
            <person name="Selwyn J.D."/>
            <person name="Despard B.A."/>
            <person name="Roesel C.L."/>
        </authorList>
    </citation>
    <scope>NUCLEOTIDE SEQUENCE</scope>
    <source>
        <strain evidence="4">K2</strain>
    </source>
</reference>
<dbReference type="Proteomes" id="UP001249851">
    <property type="component" value="Unassembled WGS sequence"/>
</dbReference>
<evidence type="ECO:0000259" key="3">
    <source>
        <dbReference type="PROSITE" id="PS50127"/>
    </source>
</evidence>
<gene>
    <name evidence="4" type="ORF">P5673_019530</name>
</gene>
<dbReference type="PANTHER" id="PTHR24067">
    <property type="entry name" value="UBIQUITIN-CONJUGATING ENZYME E2"/>
    <property type="match status" value="1"/>
</dbReference>
<dbReference type="FunFam" id="3.10.110.10:FF:000086">
    <property type="entry name" value="Ubiquitin-conjugating enzyme E2 J1"/>
    <property type="match status" value="1"/>
</dbReference>
<evidence type="ECO:0000313" key="5">
    <source>
        <dbReference type="Proteomes" id="UP001249851"/>
    </source>
</evidence>
<dbReference type="Gene3D" id="3.10.110.10">
    <property type="entry name" value="Ubiquitin Conjugating Enzyme"/>
    <property type="match status" value="1"/>
</dbReference>
<comment type="caution">
    <text evidence="4">The sequence shown here is derived from an EMBL/GenBank/DDBJ whole genome shotgun (WGS) entry which is preliminary data.</text>
</comment>
<dbReference type="CDD" id="cd23799">
    <property type="entry name" value="UBCc_UBE2J"/>
    <property type="match status" value="1"/>
</dbReference>
<keyword evidence="2" id="KW-1133">Transmembrane helix</keyword>
<feature type="domain" description="UBC core" evidence="3">
    <location>
        <begin position="18"/>
        <end position="168"/>
    </location>
</feature>
<keyword evidence="5" id="KW-1185">Reference proteome</keyword>
<feature type="region of interest" description="Disordered" evidence="1">
    <location>
        <begin position="284"/>
        <end position="325"/>
    </location>
</feature>
<feature type="compositionally biased region" description="Low complexity" evidence="1">
    <location>
        <begin position="214"/>
        <end position="231"/>
    </location>
</feature>
<evidence type="ECO:0000256" key="1">
    <source>
        <dbReference type="SAM" id="MobiDB-lite"/>
    </source>
</evidence>
<dbReference type="AlphaFoldDB" id="A0AAD9QAX9"/>
<name>A0AAD9QAX9_ACRCE</name>
<feature type="region of interest" description="Disordered" evidence="1">
    <location>
        <begin position="190"/>
        <end position="235"/>
    </location>
</feature>
<dbReference type="InterPro" id="IPR016135">
    <property type="entry name" value="UBQ-conjugating_enzyme/RWD"/>
</dbReference>
<dbReference type="InterPro" id="IPR050113">
    <property type="entry name" value="Ub_conjugating_enzyme"/>
</dbReference>
<feature type="transmembrane region" description="Helical" evidence="2">
    <location>
        <begin position="362"/>
        <end position="384"/>
    </location>
</feature>
<protein>
    <submittedName>
        <fullName evidence="4">Ubiquitin-conjugating enzyme E2 J1</fullName>
    </submittedName>
</protein>
<proteinExistence type="predicted"/>
<feature type="compositionally biased region" description="Basic and acidic residues" evidence="1">
    <location>
        <begin position="194"/>
        <end position="203"/>
    </location>
</feature>
<dbReference type="InterPro" id="IPR000608">
    <property type="entry name" value="UBC"/>
</dbReference>
<dbReference type="Pfam" id="PF00179">
    <property type="entry name" value="UQ_con"/>
    <property type="match status" value="1"/>
</dbReference>
<dbReference type="EMBL" id="JARQWQ010000046">
    <property type="protein sequence ID" value="KAK2557966.1"/>
    <property type="molecule type" value="Genomic_DNA"/>
</dbReference>
<evidence type="ECO:0000313" key="4">
    <source>
        <dbReference type="EMBL" id="KAK2557966.1"/>
    </source>
</evidence>
<evidence type="ECO:0000256" key="2">
    <source>
        <dbReference type="SAM" id="Phobius"/>
    </source>
</evidence>
<sequence>MERLGRDCTQVPHSFRVTRVKRLMREAKELNQPTELYFAQPLEDNLFEWHFTVRGPPDSDFAGGRYHGRITLPPEYPMKPPSIMLLTPNGRFEVGRKICLSMSAHHPETWQPSWSIRTVIMALIGFMPTPGAGAIGSLDYTPQERKVLAKRSLEWTCSGCDVCMRSVLLETAGETSKEAEKEAAELAAQITFKGENEKEKLSGESKTTTATPESSQQEAATPTSTSATNPPIGVSPWGTNPMGYPPQYYAGYQSAYPYYAMGYPTYNPMNSHLLTSQGYTSYPTSSVNQNTLSTSQAQTVPNQSNQTTLSDSGSNSVRQRNAVSQTGVGQNMVQAAANVGSTSQNNSSSVIDTQPRITQSSMFSLVVLWLIAVSIIALICRRIFVVS</sequence>
<accession>A0AAD9QAX9</accession>
<dbReference type="PROSITE" id="PS50127">
    <property type="entry name" value="UBC_2"/>
    <property type="match status" value="1"/>
</dbReference>
<keyword evidence="2" id="KW-0472">Membrane</keyword>
<keyword evidence="2" id="KW-0812">Transmembrane</keyword>
<feature type="compositionally biased region" description="Polar residues" evidence="1">
    <location>
        <begin position="204"/>
        <end position="213"/>
    </location>
</feature>